<dbReference type="Proteomes" id="UP000249819">
    <property type="component" value="Unassembled WGS sequence"/>
</dbReference>
<dbReference type="RefSeq" id="WP_111591258.1">
    <property type="nucleotide sequence ID" value="NZ_QLMA01000002.1"/>
</dbReference>
<comment type="caution">
    <text evidence="1">The sequence shown here is derived from an EMBL/GenBank/DDBJ whole genome shotgun (WGS) entry which is preliminary data.</text>
</comment>
<dbReference type="AlphaFoldDB" id="A0A327W534"/>
<protein>
    <submittedName>
        <fullName evidence="1">Uncharacterized protein</fullName>
    </submittedName>
</protein>
<dbReference type="EMBL" id="QLMA01000002">
    <property type="protein sequence ID" value="RAJ85607.1"/>
    <property type="molecule type" value="Genomic_DNA"/>
</dbReference>
<sequence>MHLLPSCQSQIDAPIISCPEMVFNVTSGGVTKNLNLSSSVLFRQETDSGGRKYLSMEALNDSMKIIININDGLYVDSVLMNDTIQSKTYFFSRKTGLQGGLVVAGIRVPTEYGYDYLQTDTSSVTITRINPKKRTVTGYYYFSAANNTVQGEGVFQNTCYLSLTK</sequence>
<keyword evidence="2" id="KW-1185">Reference proteome</keyword>
<dbReference type="OrthoDB" id="666743at2"/>
<evidence type="ECO:0000313" key="1">
    <source>
        <dbReference type="EMBL" id="RAJ85607.1"/>
    </source>
</evidence>
<organism evidence="1 2">
    <name type="scientific">Chitinophaga dinghuensis</name>
    <dbReference type="NCBI Taxonomy" id="1539050"/>
    <lineage>
        <taxon>Bacteria</taxon>
        <taxon>Pseudomonadati</taxon>
        <taxon>Bacteroidota</taxon>
        <taxon>Chitinophagia</taxon>
        <taxon>Chitinophagales</taxon>
        <taxon>Chitinophagaceae</taxon>
        <taxon>Chitinophaga</taxon>
    </lineage>
</organism>
<evidence type="ECO:0000313" key="2">
    <source>
        <dbReference type="Proteomes" id="UP000249819"/>
    </source>
</evidence>
<proteinExistence type="predicted"/>
<name>A0A327W534_9BACT</name>
<accession>A0A327W534</accession>
<gene>
    <name evidence="1" type="ORF">CLV59_102312</name>
</gene>
<reference evidence="1 2" key="1">
    <citation type="submission" date="2018-06" db="EMBL/GenBank/DDBJ databases">
        <title>Genomic Encyclopedia of Archaeal and Bacterial Type Strains, Phase II (KMG-II): from individual species to whole genera.</title>
        <authorList>
            <person name="Goeker M."/>
        </authorList>
    </citation>
    <scope>NUCLEOTIDE SEQUENCE [LARGE SCALE GENOMIC DNA]</scope>
    <source>
        <strain evidence="1 2">DSM 29821</strain>
    </source>
</reference>